<organism evidence="3 4">
    <name type="scientific">Streptomyces subrutilus</name>
    <dbReference type="NCBI Taxonomy" id="36818"/>
    <lineage>
        <taxon>Bacteria</taxon>
        <taxon>Bacillati</taxon>
        <taxon>Actinomycetota</taxon>
        <taxon>Actinomycetes</taxon>
        <taxon>Kitasatosporales</taxon>
        <taxon>Streptomycetaceae</taxon>
        <taxon>Streptomyces</taxon>
    </lineage>
</organism>
<dbReference type="SUPFAM" id="SSF53474">
    <property type="entry name" value="alpha/beta-Hydrolases"/>
    <property type="match status" value="1"/>
</dbReference>
<dbReference type="GO" id="GO:0016787">
    <property type="term" value="F:hydrolase activity"/>
    <property type="evidence" value="ECO:0007669"/>
    <property type="project" value="UniProtKB-KW"/>
</dbReference>
<dbReference type="InterPro" id="IPR000073">
    <property type="entry name" value="AB_hydrolase_1"/>
</dbReference>
<dbReference type="InterPro" id="IPR050228">
    <property type="entry name" value="Carboxylesterase_BioH"/>
</dbReference>
<dbReference type="Proteomes" id="UP000634660">
    <property type="component" value="Unassembled WGS sequence"/>
</dbReference>
<sequence>MATHRTPVVFIHGLWLHSTSWQGWADTFRDAGYEPVLPEWPGVPATVAEARGRPEGQGGVGLAEISQAHADVIRSLDAPPVLVGHSVGGFIAQHLLGQGLAAAAVAICPGQIKGVKAVGPAQAKSTFAFLRNPANTKKAVSLDQAQFRYAFANAVPEEESAELFERWTIPSPARPLFQLALGNFTPHSAAEVDTGNQSRGPLLLMSGKLDHTVPDVLTRATYKQYRHSSAVTEYQCFKDRGHSLIVDHGWPDLAEASLGWLRRTAPMAAAG</sequence>
<keyword evidence="3" id="KW-0378">Hydrolase</keyword>
<reference evidence="2" key="1">
    <citation type="journal article" date="2014" name="Int. J. Syst. Evol. Microbiol.">
        <title>Complete genome sequence of Corynebacterium casei LMG S-19264T (=DSM 44701T), isolated from a smear-ripened cheese.</title>
        <authorList>
            <consortium name="US DOE Joint Genome Institute (JGI-PGF)"/>
            <person name="Walter F."/>
            <person name="Albersmeier A."/>
            <person name="Kalinowski J."/>
            <person name="Ruckert C."/>
        </authorList>
    </citation>
    <scope>NUCLEOTIDE SEQUENCE</scope>
    <source>
        <strain evidence="2">JCM 4834</strain>
    </source>
</reference>
<protein>
    <submittedName>
        <fullName evidence="3">Alpha/beta fold hydrolase</fullName>
    </submittedName>
    <submittedName>
        <fullName evidence="2">Alpha/beta hydrolase</fullName>
    </submittedName>
</protein>
<evidence type="ECO:0000313" key="4">
    <source>
        <dbReference type="Proteomes" id="UP000326831"/>
    </source>
</evidence>
<dbReference type="Proteomes" id="UP000326831">
    <property type="component" value="Chromosome"/>
</dbReference>
<evidence type="ECO:0000259" key="1">
    <source>
        <dbReference type="Pfam" id="PF12697"/>
    </source>
</evidence>
<dbReference type="EMBL" id="BMVX01000012">
    <property type="protein sequence ID" value="GGZ71937.1"/>
    <property type="molecule type" value="Genomic_DNA"/>
</dbReference>
<dbReference type="Gene3D" id="3.40.50.1820">
    <property type="entry name" value="alpha/beta hydrolase"/>
    <property type="match status" value="1"/>
</dbReference>
<dbReference type="Pfam" id="PF12697">
    <property type="entry name" value="Abhydrolase_6"/>
    <property type="match status" value="1"/>
</dbReference>
<accession>A0A5P2UWP3</accession>
<dbReference type="AlphaFoldDB" id="A0A5P2UWP3"/>
<name>A0A5P2UWP3_9ACTN</name>
<reference evidence="2" key="3">
    <citation type="submission" date="2020-09" db="EMBL/GenBank/DDBJ databases">
        <authorList>
            <person name="Sun Q."/>
            <person name="Ohkuma M."/>
        </authorList>
    </citation>
    <scope>NUCLEOTIDE SEQUENCE</scope>
    <source>
        <strain evidence="2">JCM 4834</strain>
    </source>
</reference>
<evidence type="ECO:0000313" key="2">
    <source>
        <dbReference type="EMBL" id="GGZ71937.1"/>
    </source>
</evidence>
<keyword evidence="4" id="KW-1185">Reference proteome</keyword>
<dbReference type="OrthoDB" id="3810256at2"/>
<dbReference type="PANTHER" id="PTHR43194:SF2">
    <property type="entry name" value="PEROXISOMAL MEMBRANE PROTEIN LPX1"/>
    <property type="match status" value="1"/>
</dbReference>
<dbReference type="EMBL" id="CP023701">
    <property type="protein sequence ID" value="QEU81931.1"/>
    <property type="molecule type" value="Genomic_DNA"/>
</dbReference>
<proteinExistence type="predicted"/>
<feature type="domain" description="AB hydrolase-1" evidence="1">
    <location>
        <begin position="8"/>
        <end position="255"/>
    </location>
</feature>
<reference evidence="3 4" key="2">
    <citation type="submission" date="2017-09" db="EMBL/GenBank/DDBJ databases">
        <authorList>
            <person name="Lee N."/>
            <person name="Cho B.-K."/>
        </authorList>
    </citation>
    <scope>NUCLEOTIDE SEQUENCE [LARGE SCALE GENOMIC DNA]</scope>
    <source>
        <strain evidence="3 4">ATCC 27467</strain>
    </source>
</reference>
<dbReference type="KEGG" id="ssub:CP968_29880"/>
<evidence type="ECO:0000313" key="3">
    <source>
        <dbReference type="EMBL" id="QEU81931.1"/>
    </source>
</evidence>
<gene>
    <name evidence="3" type="ORF">CP968_29880</name>
    <name evidence="2" type="ORF">GCM10010371_34540</name>
</gene>
<dbReference type="InterPro" id="IPR029058">
    <property type="entry name" value="AB_hydrolase_fold"/>
</dbReference>
<dbReference type="RefSeq" id="WP_150520935.1">
    <property type="nucleotide sequence ID" value="NZ_BMVX01000012.1"/>
</dbReference>
<dbReference type="PANTHER" id="PTHR43194">
    <property type="entry name" value="HYDROLASE ALPHA/BETA FOLD FAMILY"/>
    <property type="match status" value="1"/>
</dbReference>